<accession>A0A5C1AKF8</accession>
<sequence length="253" mass="27903">MPPAAGVTPPADPLAAIAAVQAAVEAFEGVQNHDFDRDLSDVLAALHLRYPHVDDALGLLVQFESDQELLARRLAGSLQYSLHAVPGGVRKALAHREEMLIHYPQNADRYAPAGFVATHGLRVEHLVSVRQAGSPLTADYAVVPARWEDGDVARDQLPGLLPAEALFRGRYYCLGRTQPAFVNGRVRPFFSIDAIKRHTAALVANQAAVQREDEERLRAAEEEDRQREEQRRLSRPITVGEMEALRRELAGAK</sequence>
<evidence type="ECO:0000313" key="3">
    <source>
        <dbReference type="Proteomes" id="UP000324974"/>
    </source>
</evidence>
<feature type="compositionally biased region" description="Basic and acidic residues" evidence="1">
    <location>
        <begin position="214"/>
        <end position="232"/>
    </location>
</feature>
<dbReference type="RefSeq" id="WP_149113126.1">
    <property type="nucleotide sequence ID" value="NZ_CP042425.1"/>
</dbReference>
<protein>
    <submittedName>
        <fullName evidence="2">Uncharacterized protein</fullName>
    </submittedName>
</protein>
<dbReference type="Proteomes" id="UP000324974">
    <property type="component" value="Chromosome"/>
</dbReference>
<dbReference type="EMBL" id="CP042425">
    <property type="protein sequence ID" value="QEL18647.1"/>
    <property type="molecule type" value="Genomic_DNA"/>
</dbReference>
<gene>
    <name evidence="2" type="ORF">PX52LOC_05680</name>
</gene>
<reference evidence="3" key="1">
    <citation type="submission" date="2019-08" db="EMBL/GenBank/DDBJ databases">
        <title>Limnoglobus roseus gen. nov., sp. nov., a novel freshwater planctomycete with a giant genome from the family Gemmataceae.</title>
        <authorList>
            <person name="Kulichevskaya I.S."/>
            <person name="Naumoff D.G."/>
            <person name="Miroshnikov K."/>
            <person name="Ivanova A."/>
            <person name="Philippov D.A."/>
            <person name="Hakobyan A."/>
            <person name="Rijpstra I.C."/>
            <person name="Sinninghe Damste J.S."/>
            <person name="Liesack W."/>
            <person name="Dedysh S.N."/>
        </authorList>
    </citation>
    <scope>NUCLEOTIDE SEQUENCE [LARGE SCALE GENOMIC DNA]</scope>
    <source>
        <strain evidence="3">PX52</strain>
    </source>
</reference>
<feature type="region of interest" description="Disordered" evidence="1">
    <location>
        <begin position="214"/>
        <end position="237"/>
    </location>
</feature>
<keyword evidence="3" id="KW-1185">Reference proteome</keyword>
<evidence type="ECO:0000313" key="2">
    <source>
        <dbReference type="EMBL" id="QEL18647.1"/>
    </source>
</evidence>
<dbReference type="AlphaFoldDB" id="A0A5C1AKF8"/>
<organism evidence="2 3">
    <name type="scientific">Limnoglobus roseus</name>
    <dbReference type="NCBI Taxonomy" id="2598579"/>
    <lineage>
        <taxon>Bacteria</taxon>
        <taxon>Pseudomonadati</taxon>
        <taxon>Planctomycetota</taxon>
        <taxon>Planctomycetia</taxon>
        <taxon>Gemmatales</taxon>
        <taxon>Gemmataceae</taxon>
        <taxon>Limnoglobus</taxon>
    </lineage>
</organism>
<proteinExistence type="predicted"/>
<name>A0A5C1AKF8_9BACT</name>
<evidence type="ECO:0000256" key="1">
    <source>
        <dbReference type="SAM" id="MobiDB-lite"/>
    </source>
</evidence>
<dbReference type="KEGG" id="lrs:PX52LOC_05680"/>